<accession>A0AAV2TZ69</accession>
<proteinExistence type="predicted"/>
<evidence type="ECO:0000313" key="2">
    <source>
        <dbReference type="Proteomes" id="UP001497525"/>
    </source>
</evidence>
<gene>
    <name evidence="1" type="ORF">CDAUBV1_LOCUS17434</name>
</gene>
<protein>
    <submittedName>
        <fullName evidence="1">Uncharacterized protein</fullName>
    </submittedName>
</protein>
<dbReference type="EMBL" id="CAXLJL010000967">
    <property type="protein sequence ID" value="CAL5142167.1"/>
    <property type="molecule type" value="Genomic_DNA"/>
</dbReference>
<reference evidence="1" key="1">
    <citation type="submission" date="2024-06" db="EMBL/GenBank/DDBJ databases">
        <authorList>
            <person name="Liu X."/>
            <person name="Lenzi L."/>
            <person name="Haldenby T S."/>
            <person name="Uol C."/>
        </authorList>
    </citation>
    <scope>NUCLEOTIDE SEQUENCE</scope>
</reference>
<evidence type="ECO:0000313" key="1">
    <source>
        <dbReference type="EMBL" id="CAL5142167.1"/>
    </source>
</evidence>
<dbReference type="AlphaFoldDB" id="A0AAV2TZ69"/>
<sequence length="129" mass="15347">MQSFLVLSHYIATHFFTSSNQKLHRPSRRILSHYIFSLLQLDLAITPPNGFTANFGLLVHCVFPVMYGSLLRSRICEVRFHWTNCSMLAHLMRLDIIRKKFSSLDRTKLYHYYKLDFISQLRYHHSNKV</sequence>
<dbReference type="Proteomes" id="UP001497525">
    <property type="component" value="Unassembled WGS sequence"/>
</dbReference>
<name>A0AAV2TZ69_CALDB</name>
<comment type="caution">
    <text evidence="1">The sequence shown here is derived from an EMBL/GenBank/DDBJ whole genome shotgun (WGS) entry which is preliminary data.</text>
</comment>
<organism evidence="1 2">
    <name type="scientific">Calicophoron daubneyi</name>
    <name type="common">Rumen fluke</name>
    <name type="synonym">Paramphistomum daubneyi</name>
    <dbReference type="NCBI Taxonomy" id="300641"/>
    <lineage>
        <taxon>Eukaryota</taxon>
        <taxon>Metazoa</taxon>
        <taxon>Spiralia</taxon>
        <taxon>Lophotrochozoa</taxon>
        <taxon>Platyhelminthes</taxon>
        <taxon>Trematoda</taxon>
        <taxon>Digenea</taxon>
        <taxon>Plagiorchiida</taxon>
        <taxon>Pronocephalata</taxon>
        <taxon>Paramphistomoidea</taxon>
        <taxon>Paramphistomidae</taxon>
        <taxon>Calicophoron</taxon>
    </lineage>
</organism>